<evidence type="ECO:0000313" key="1">
    <source>
        <dbReference type="EMBL" id="MBT1703092.1"/>
    </source>
</evidence>
<dbReference type="EMBL" id="JAHESD010000011">
    <property type="protein sequence ID" value="MBT1703092.1"/>
    <property type="molecule type" value="Genomic_DNA"/>
</dbReference>
<keyword evidence="2" id="KW-1185">Reference proteome</keyword>
<evidence type="ECO:0000313" key="2">
    <source>
        <dbReference type="Proteomes" id="UP000772618"/>
    </source>
</evidence>
<name>A0ABS5VNR2_9BACT</name>
<comment type="caution">
    <text evidence="1">The sequence shown here is derived from an EMBL/GenBank/DDBJ whole genome shotgun (WGS) entry which is preliminary data.</text>
</comment>
<gene>
    <name evidence="1" type="ORF">KK060_07365</name>
</gene>
<reference evidence="1 2" key="1">
    <citation type="submission" date="2021-05" db="EMBL/GenBank/DDBJ databases">
        <title>A Polyphasic approach of four new species of the genus Ohtaekwangia: Ohtaekwangia histidinii sp. nov., Ohtaekwangia cretensis sp. nov., Ohtaekwangia indiensis sp. nov., Ohtaekwangia reichenbachii sp. nov. from diverse environment.</title>
        <authorList>
            <person name="Octaviana S."/>
        </authorList>
    </citation>
    <scope>NUCLEOTIDE SEQUENCE [LARGE SCALE GENOMIC DNA]</scope>
    <source>
        <strain evidence="1 2">PWU20</strain>
    </source>
</reference>
<organism evidence="1 2">
    <name type="scientific">Chryseosolibacter indicus</name>
    <dbReference type="NCBI Taxonomy" id="2782351"/>
    <lineage>
        <taxon>Bacteria</taxon>
        <taxon>Pseudomonadati</taxon>
        <taxon>Bacteroidota</taxon>
        <taxon>Cytophagia</taxon>
        <taxon>Cytophagales</taxon>
        <taxon>Chryseotaleaceae</taxon>
        <taxon>Chryseosolibacter</taxon>
    </lineage>
</organism>
<dbReference type="RefSeq" id="WP_254153055.1">
    <property type="nucleotide sequence ID" value="NZ_JAHESD010000011.1"/>
</dbReference>
<dbReference type="Proteomes" id="UP000772618">
    <property type="component" value="Unassembled WGS sequence"/>
</dbReference>
<protein>
    <recommendedName>
        <fullName evidence="3">DUF1795 domain-containing protein</fullName>
    </recommendedName>
</protein>
<sequence>MKTIGYSVTMRWVLCSLVFVLSNCKNEKLNFVDKGVIEDGFYSNKFFNFSLSIPEQWVVQNFDTATNADTATSQVITLLTISKYHPAATEDFNPSFNVIAERLSKKISAIDEKSYLQLTLQQLQKTGLYKSFDGNGTIVKLGAREFYSMKVVSKQSITQEFFVSTLNDHMLVFITSYENDQQKSELDAVLGSITGF</sequence>
<accession>A0ABS5VNR2</accession>
<evidence type="ECO:0008006" key="3">
    <source>
        <dbReference type="Google" id="ProtNLM"/>
    </source>
</evidence>
<proteinExistence type="predicted"/>